<dbReference type="EMBL" id="MN988525">
    <property type="protein sequence ID" value="QIG72674.1"/>
    <property type="molecule type" value="Genomic_DNA"/>
</dbReference>
<keyword evidence="2" id="KW-1185">Reference proteome</keyword>
<sequence length="93" mass="10614">MRASSIKHETKLFIVKNLEMSRTLILDSTETEYILIDDLKIKNGTVDGTIVVGSTRDQVSQVFRFIDDSEKPNMKIVEVQASMRIYPAPRDLL</sequence>
<organism evidence="1 2">
    <name type="scientific">Rhizobium phage RHph_Y65</name>
    <dbReference type="NCBI Taxonomy" id="2509785"/>
    <lineage>
        <taxon>Viruses</taxon>
        <taxon>Duplodnaviria</taxon>
        <taxon>Heunggongvirae</taxon>
        <taxon>Uroviricota</taxon>
        <taxon>Caudoviricetes</taxon>
        <taxon>Kleczkowskaviridae</taxon>
        <taxon>Cuauhnahuacvirus</taxon>
        <taxon>Cuauhnahuacvirus Y65</taxon>
    </lineage>
</organism>
<name>A0A7S5RI88_9CAUD</name>
<reference evidence="1 2" key="1">
    <citation type="submission" date="2020-01" db="EMBL/GenBank/DDBJ databases">
        <title>Patterns of diversity and host range of bacteriophage communities associated with bean-nodulatin bacteria.</title>
        <authorList>
            <person name="Vann Cauwenberghe J."/>
            <person name="Santamaria R.I."/>
            <person name="Bustos P."/>
            <person name="Juarez S."/>
            <person name="Gonzalez V."/>
        </authorList>
    </citation>
    <scope>NUCLEOTIDE SEQUENCE [LARGE SCALE GENOMIC DNA]</scope>
    <source>
        <strain evidence="2">RHph</strain>
    </source>
</reference>
<evidence type="ECO:0000313" key="2">
    <source>
        <dbReference type="Proteomes" id="UP000655883"/>
    </source>
</evidence>
<protein>
    <submittedName>
        <fullName evidence="1">Uncharacterized protein</fullName>
    </submittedName>
</protein>
<evidence type="ECO:0000313" key="1">
    <source>
        <dbReference type="EMBL" id="QIG72674.1"/>
    </source>
</evidence>
<accession>A0A7S5RI88</accession>
<proteinExistence type="predicted"/>
<dbReference type="Proteomes" id="UP000655883">
    <property type="component" value="Segment"/>
</dbReference>
<gene>
    <name evidence="1" type="ORF">EVB97_116</name>
</gene>